<evidence type="ECO:0000313" key="14">
    <source>
        <dbReference type="EMBL" id="PYH87320.1"/>
    </source>
</evidence>
<dbReference type="GO" id="GO:0042732">
    <property type="term" value="P:D-xylose metabolic process"/>
    <property type="evidence" value="ECO:0007669"/>
    <property type="project" value="UniProtKB-KW"/>
</dbReference>
<keyword evidence="4" id="KW-0119">Carbohydrate metabolism</keyword>
<evidence type="ECO:0000313" key="15">
    <source>
        <dbReference type="Proteomes" id="UP000248340"/>
    </source>
</evidence>
<evidence type="ECO:0000256" key="5">
    <source>
        <dbReference type="ARBA" id="ARBA00023002"/>
    </source>
</evidence>
<dbReference type="EMBL" id="KZ821674">
    <property type="protein sequence ID" value="PYH87320.1"/>
    <property type="molecule type" value="Genomic_DNA"/>
</dbReference>
<dbReference type="SUPFAM" id="SSF51430">
    <property type="entry name" value="NAD(P)-linked oxidoreductase"/>
    <property type="match status" value="1"/>
</dbReference>
<evidence type="ECO:0000256" key="2">
    <source>
        <dbReference type="ARBA" id="ARBA00007905"/>
    </source>
</evidence>
<feature type="binding site" evidence="11">
    <location>
        <position position="114"/>
    </location>
    <ligand>
        <name>substrate</name>
    </ligand>
</feature>
<feature type="site" description="Lowers pKa of active site Tyr" evidence="12">
    <location>
        <position position="81"/>
    </location>
</feature>
<dbReference type="GeneID" id="37136713"/>
<dbReference type="InterPro" id="IPR023210">
    <property type="entry name" value="NADP_OxRdtase_dom"/>
</dbReference>
<evidence type="ECO:0000256" key="6">
    <source>
        <dbReference type="ARBA" id="ARBA00023027"/>
    </source>
</evidence>
<keyword evidence="15" id="KW-1185">Reference proteome</keyword>
<keyword evidence="5" id="KW-0560">Oxidoreductase</keyword>
<evidence type="ECO:0000256" key="9">
    <source>
        <dbReference type="ARBA" id="ARBA00049485"/>
    </source>
</evidence>
<evidence type="ECO:0000256" key="7">
    <source>
        <dbReference type="ARBA" id="ARBA00025065"/>
    </source>
</evidence>
<evidence type="ECO:0000256" key="1">
    <source>
        <dbReference type="ARBA" id="ARBA00004722"/>
    </source>
</evidence>
<evidence type="ECO:0000256" key="10">
    <source>
        <dbReference type="PIRSR" id="PIRSR000097-1"/>
    </source>
</evidence>
<keyword evidence="6" id="KW-0520">NAD</keyword>
<feature type="domain" description="NADP-dependent oxidoreductase" evidence="13">
    <location>
        <begin position="18"/>
        <end position="297"/>
    </location>
</feature>
<comment type="pathway">
    <text evidence="1">Carbohydrate metabolism; D-xylose degradation.</text>
</comment>
<dbReference type="EC" id="1.1.1.307" evidence="3"/>
<comment type="catalytic activity">
    <reaction evidence="9">
        <text>xylitol + NAD(+) = D-xylose + NADH + H(+)</text>
        <dbReference type="Rhea" id="RHEA:27441"/>
        <dbReference type="ChEBI" id="CHEBI:15378"/>
        <dbReference type="ChEBI" id="CHEBI:17151"/>
        <dbReference type="ChEBI" id="CHEBI:53455"/>
        <dbReference type="ChEBI" id="CHEBI:57540"/>
        <dbReference type="ChEBI" id="CHEBI:57945"/>
        <dbReference type="EC" id="1.1.1.307"/>
    </reaction>
</comment>
<dbReference type="AlphaFoldDB" id="A0A319CRM7"/>
<evidence type="ECO:0000256" key="4">
    <source>
        <dbReference type="ARBA" id="ARBA00022629"/>
    </source>
</evidence>
<comment type="similarity">
    <text evidence="2">Belongs to the aldo/keto reductase family.</text>
</comment>
<feature type="active site" description="Proton donor" evidence="10">
    <location>
        <position position="51"/>
    </location>
</feature>
<evidence type="ECO:0000256" key="3">
    <source>
        <dbReference type="ARBA" id="ARBA00012845"/>
    </source>
</evidence>
<dbReference type="VEuPathDB" id="FungiDB:BO82DRAFT_349818"/>
<dbReference type="PIRSF" id="PIRSF000097">
    <property type="entry name" value="AKR"/>
    <property type="match status" value="1"/>
</dbReference>
<accession>A0A319CRM7</accession>
<evidence type="ECO:0000256" key="8">
    <source>
        <dbReference type="ARBA" id="ARBA00047534"/>
    </source>
</evidence>
<dbReference type="OrthoDB" id="416253at2759"/>
<evidence type="ECO:0000256" key="12">
    <source>
        <dbReference type="PIRSR" id="PIRSR000097-3"/>
    </source>
</evidence>
<dbReference type="InterPro" id="IPR036812">
    <property type="entry name" value="NAD(P)_OxRdtase_dom_sf"/>
</dbReference>
<gene>
    <name evidence="14" type="ORF">BO82DRAFT_349818</name>
</gene>
<dbReference type="Pfam" id="PF00248">
    <property type="entry name" value="Aldo_ket_red"/>
    <property type="match status" value="1"/>
</dbReference>
<dbReference type="RefSeq" id="XP_025497520.1">
    <property type="nucleotide sequence ID" value="XM_025633972.1"/>
</dbReference>
<comment type="function">
    <text evidence="7">Catalyzes the initial reaction in the xylose utilization pathway by reducing D-xylose into xylitol. Xylose is a major component of hemicelluloses such as xylan. Most fungi utilize D-xylose via three enzymatic reactions, xylose reductase (XR), xylitol dehydrogenase (XDH), and xylulokinase, to form xylulose 5-phosphate, which enters pentose phosphate pathway.</text>
</comment>
<proteinExistence type="inferred from homology"/>
<dbReference type="InterPro" id="IPR020471">
    <property type="entry name" value="AKR"/>
</dbReference>
<dbReference type="STRING" id="1448315.A0A319CRM7"/>
<name>A0A319CRM7_9EURO</name>
<comment type="catalytic activity">
    <reaction evidence="8">
        <text>xylitol + NADP(+) = D-xylose + NADPH + H(+)</text>
        <dbReference type="Rhea" id="RHEA:27445"/>
        <dbReference type="ChEBI" id="CHEBI:15378"/>
        <dbReference type="ChEBI" id="CHEBI:17151"/>
        <dbReference type="ChEBI" id="CHEBI:53455"/>
        <dbReference type="ChEBI" id="CHEBI:57783"/>
        <dbReference type="ChEBI" id="CHEBI:58349"/>
        <dbReference type="EC" id="1.1.1.307"/>
    </reaction>
</comment>
<dbReference type="GO" id="GO:0016491">
    <property type="term" value="F:oxidoreductase activity"/>
    <property type="evidence" value="ECO:0007669"/>
    <property type="project" value="UniProtKB-KW"/>
</dbReference>
<keyword evidence="4" id="KW-0859">Xylose metabolism</keyword>
<sequence>MAHLGEFTLRSGYSIPQLGFGTWQSAPGQVGEAVYEALKIGYRHLDLATIYRNQSEIAKGIQRAYKEVPGLKREDIFITSKLWNNQHHPEEVEPALDACLKEIGIDYIDLYLIHWPVAFAKGDEFIPLDASSSHERGDALIDETVSIIDTWKAMTQLPKDKVRNIGVANHNVEQLDAIIKGTGVIPAVNQVERHPFLLDNDLVRYCHEKGIHITAYSPLGNNNLGLPLVITHPVIQEVAASASERLGEPVSGANVVIAWAQVGGHSVIPKSVTPSRIRENFKSVTLTDEEISNVESLGKDRKRYNIPYSYYKPRWDINIFNEPEEKAASRRPVFTKRA</sequence>
<organism evidence="14 15">
    <name type="scientific">Aspergillus uvarum CBS 121591</name>
    <dbReference type="NCBI Taxonomy" id="1448315"/>
    <lineage>
        <taxon>Eukaryota</taxon>
        <taxon>Fungi</taxon>
        <taxon>Dikarya</taxon>
        <taxon>Ascomycota</taxon>
        <taxon>Pezizomycotina</taxon>
        <taxon>Eurotiomycetes</taxon>
        <taxon>Eurotiomycetidae</taxon>
        <taxon>Eurotiales</taxon>
        <taxon>Aspergillaceae</taxon>
        <taxon>Aspergillus</taxon>
        <taxon>Aspergillus subgen. Circumdati</taxon>
    </lineage>
</organism>
<dbReference type="PANTHER" id="PTHR11732">
    <property type="entry name" value="ALDO/KETO REDUCTASE"/>
    <property type="match status" value="1"/>
</dbReference>
<protein>
    <recommendedName>
        <fullName evidence="3">D-xylose reductase [NAD(P)H]</fullName>
        <ecNumber evidence="3">1.1.1.307</ecNumber>
    </recommendedName>
</protein>
<reference evidence="14 15" key="1">
    <citation type="submission" date="2016-12" db="EMBL/GenBank/DDBJ databases">
        <title>The genomes of Aspergillus section Nigri reveals drivers in fungal speciation.</title>
        <authorList>
            <consortium name="DOE Joint Genome Institute"/>
            <person name="Vesth T.C."/>
            <person name="Nybo J."/>
            <person name="Theobald S."/>
            <person name="Brandl J."/>
            <person name="Frisvad J.C."/>
            <person name="Nielsen K.F."/>
            <person name="Lyhne E.K."/>
            <person name="Kogle M.E."/>
            <person name="Kuo A."/>
            <person name="Riley R."/>
            <person name="Clum A."/>
            <person name="Nolan M."/>
            <person name="Lipzen A."/>
            <person name="Salamov A."/>
            <person name="Henrissat B."/>
            <person name="Wiebenga A."/>
            <person name="De Vries R.P."/>
            <person name="Grigoriev I.V."/>
            <person name="Mortensen U.H."/>
            <person name="Andersen M.R."/>
            <person name="Baker S.E."/>
        </authorList>
    </citation>
    <scope>NUCLEOTIDE SEQUENCE [LARGE SCALE GENOMIC DNA]</scope>
    <source>
        <strain evidence="14 15">CBS 121591</strain>
    </source>
</reference>
<dbReference type="FunFam" id="3.20.20.100:FF:000007">
    <property type="entry name" value="NAD(P)H-dependent D-xylose reductase xyl1"/>
    <property type="match status" value="1"/>
</dbReference>
<dbReference type="PRINTS" id="PR00069">
    <property type="entry name" value="ALDKETRDTASE"/>
</dbReference>
<dbReference type="Proteomes" id="UP000248340">
    <property type="component" value="Unassembled WGS sequence"/>
</dbReference>
<evidence type="ECO:0000256" key="11">
    <source>
        <dbReference type="PIRSR" id="PIRSR000097-2"/>
    </source>
</evidence>
<evidence type="ECO:0000259" key="13">
    <source>
        <dbReference type="Pfam" id="PF00248"/>
    </source>
</evidence>
<dbReference type="Gene3D" id="3.20.20.100">
    <property type="entry name" value="NADP-dependent oxidoreductase domain"/>
    <property type="match status" value="1"/>
</dbReference>